<gene>
    <name evidence="2" type="ORF">B5C34_14625</name>
</gene>
<keyword evidence="1" id="KW-0732">Signal</keyword>
<dbReference type="RefSeq" id="WP_088713541.1">
    <property type="nucleotide sequence ID" value="NZ_NFZT01000007.1"/>
</dbReference>
<protein>
    <recommendedName>
        <fullName evidence="4">Tetratricopeptide repeat protein</fullName>
    </recommendedName>
</protein>
<feature type="chain" id="PRO_5013188588" description="Tetratricopeptide repeat protein" evidence="1">
    <location>
        <begin position="19"/>
        <end position="118"/>
    </location>
</feature>
<keyword evidence="3" id="KW-1185">Reference proteome</keyword>
<comment type="caution">
    <text evidence="2">The sequence shown here is derived from an EMBL/GenBank/DDBJ whole genome shotgun (WGS) entry which is preliminary data.</text>
</comment>
<reference evidence="3" key="1">
    <citation type="submission" date="2017-05" db="EMBL/GenBank/DDBJ databases">
        <authorList>
            <person name="Lin X."/>
        </authorList>
    </citation>
    <scope>NUCLEOTIDE SEQUENCE [LARGE SCALE GENOMIC DNA]</scope>
    <source>
        <strain evidence="3">JLT2012</strain>
    </source>
</reference>
<dbReference type="OrthoDB" id="7583562at2"/>
<accession>A0A219B0K4</accession>
<evidence type="ECO:0000313" key="2">
    <source>
        <dbReference type="EMBL" id="OWV31744.1"/>
    </source>
</evidence>
<organism evidence="2 3">
    <name type="scientific">Pacificimonas flava</name>
    <dbReference type="NCBI Taxonomy" id="1234595"/>
    <lineage>
        <taxon>Bacteria</taxon>
        <taxon>Pseudomonadati</taxon>
        <taxon>Pseudomonadota</taxon>
        <taxon>Alphaproteobacteria</taxon>
        <taxon>Sphingomonadales</taxon>
        <taxon>Sphingosinicellaceae</taxon>
        <taxon>Pacificimonas</taxon>
    </lineage>
</organism>
<evidence type="ECO:0000256" key="1">
    <source>
        <dbReference type="SAM" id="SignalP"/>
    </source>
</evidence>
<sequence length="118" mass="12666">MKALMFLGVAMMAAGASAQPAEVGYERGTLGFEQMVEGDWAAAEQQLLDSESELGADPARLLQLAEVYRQTGRTVEAASLYQRVLGSDDMNLVLADGRIVSAHSIASMRLSTQMQASR</sequence>
<dbReference type="AlphaFoldDB" id="A0A219B0K4"/>
<evidence type="ECO:0000313" key="3">
    <source>
        <dbReference type="Proteomes" id="UP000198462"/>
    </source>
</evidence>
<dbReference type="Proteomes" id="UP000198462">
    <property type="component" value="Unassembled WGS sequence"/>
</dbReference>
<evidence type="ECO:0008006" key="4">
    <source>
        <dbReference type="Google" id="ProtNLM"/>
    </source>
</evidence>
<proteinExistence type="predicted"/>
<name>A0A219B0K4_9SPHN</name>
<feature type="signal peptide" evidence="1">
    <location>
        <begin position="1"/>
        <end position="18"/>
    </location>
</feature>
<dbReference type="EMBL" id="NFZT01000007">
    <property type="protein sequence ID" value="OWV31744.1"/>
    <property type="molecule type" value="Genomic_DNA"/>
</dbReference>